<evidence type="ECO:0000313" key="4">
    <source>
        <dbReference type="Ensembl" id="ENSCCRP00000128949.1"/>
    </source>
</evidence>
<dbReference type="PANTHER" id="PTHR37984">
    <property type="entry name" value="PROTEIN CBG26694"/>
    <property type="match status" value="1"/>
</dbReference>
<dbReference type="PANTHER" id="PTHR37984:SF9">
    <property type="entry name" value="INTEGRASE CATALYTIC DOMAIN-CONTAINING PROTEIN"/>
    <property type="match status" value="1"/>
</dbReference>
<dbReference type="Proteomes" id="UP001108240">
    <property type="component" value="Unplaced"/>
</dbReference>
<dbReference type="GeneTree" id="ENSGT00490000044642"/>
<evidence type="ECO:0000259" key="3">
    <source>
        <dbReference type="PROSITE" id="PS50994"/>
    </source>
</evidence>
<feature type="compositionally biased region" description="Polar residues" evidence="2">
    <location>
        <begin position="406"/>
        <end position="416"/>
    </location>
</feature>
<dbReference type="FunFam" id="3.30.420.10:FF:000063">
    <property type="entry name" value="Retrovirus-related Pol polyprotein from transposon 297-like Protein"/>
    <property type="match status" value="1"/>
</dbReference>
<dbReference type="PROSITE" id="PS50994">
    <property type="entry name" value="INTEGRASE"/>
    <property type="match status" value="1"/>
</dbReference>
<dbReference type="InterPro" id="IPR041588">
    <property type="entry name" value="Integrase_H2C2"/>
</dbReference>
<dbReference type="InterPro" id="IPR001584">
    <property type="entry name" value="Integrase_cat-core"/>
</dbReference>
<dbReference type="Gene3D" id="1.10.340.70">
    <property type="match status" value="1"/>
</dbReference>
<protein>
    <recommendedName>
        <fullName evidence="1">Gypsy retrotransposon integrase-like protein 1</fullName>
    </recommendedName>
</protein>
<reference evidence="4" key="2">
    <citation type="submission" date="2025-09" db="UniProtKB">
        <authorList>
            <consortium name="Ensembl"/>
        </authorList>
    </citation>
    <scope>IDENTIFICATION</scope>
</reference>
<dbReference type="GO" id="GO:0015074">
    <property type="term" value="P:DNA integration"/>
    <property type="evidence" value="ECO:0007669"/>
    <property type="project" value="InterPro"/>
</dbReference>
<dbReference type="Pfam" id="PF17921">
    <property type="entry name" value="Integrase_H2C2"/>
    <property type="match status" value="1"/>
</dbReference>
<evidence type="ECO:0000256" key="1">
    <source>
        <dbReference type="ARBA" id="ARBA00039658"/>
    </source>
</evidence>
<dbReference type="FunFam" id="1.10.340.70:FF:000003">
    <property type="entry name" value="Protein CBG25708"/>
    <property type="match status" value="1"/>
</dbReference>
<dbReference type="GO" id="GO:0003676">
    <property type="term" value="F:nucleic acid binding"/>
    <property type="evidence" value="ECO:0007669"/>
    <property type="project" value="InterPro"/>
</dbReference>
<evidence type="ECO:0000313" key="5">
    <source>
        <dbReference type="Proteomes" id="UP001108240"/>
    </source>
</evidence>
<proteinExistence type="predicted"/>
<evidence type="ECO:0000256" key="2">
    <source>
        <dbReference type="SAM" id="MobiDB-lite"/>
    </source>
</evidence>
<dbReference type="InterPro" id="IPR012337">
    <property type="entry name" value="RNaseH-like_sf"/>
</dbReference>
<reference evidence="4" key="1">
    <citation type="submission" date="2025-08" db="UniProtKB">
        <authorList>
            <consortium name="Ensembl"/>
        </authorList>
    </citation>
    <scope>IDENTIFICATION</scope>
</reference>
<dbReference type="Ensembl" id="ENSCCRT00000149691.1">
    <property type="protein sequence ID" value="ENSCCRP00000128949.1"/>
    <property type="gene ID" value="ENSCCRG00000070219.1"/>
</dbReference>
<name>A0A9J7Z7B6_CYPCA</name>
<keyword evidence="5" id="KW-1185">Reference proteome</keyword>
<dbReference type="Gene3D" id="3.30.420.10">
    <property type="entry name" value="Ribonuclease H-like superfamily/Ribonuclease H"/>
    <property type="match status" value="1"/>
</dbReference>
<dbReference type="Pfam" id="PF00665">
    <property type="entry name" value="rve"/>
    <property type="match status" value="1"/>
</dbReference>
<dbReference type="OMA" id="VNITESC"/>
<accession>A0A9J7Z7B6</accession>
<sequence length="469" mass="53321">MRLMAFSFSISHVVGKKLATADVLSRAPLRDRGQPEQEEEVNLYVNMIMSTLSATEKRLQEIREHQDRDEILSQVKRYCTEGWPDRSTIEEELSVENGLLLKGCRLVIPKLLQRDILQKLHAGHQGIAKCRERAKQSVWWPGLCTQLQKVVEGCDTCAKERINPKEPLLPTEFPDRPWAKVGADSFQWNENQYLLVVDYFSRFIEVAKLTSTTSLAVVEHCKSIFARHGIPSEVMTDNGPQFSSECFNQFATQWGFTHTTSSPRYTQSNGEAERAVRTVKGLLQKEKDPYLALMAYRATPLANGYSPAQLSMGRQLRTTVPVTLSSLDPGWTDITKFKEEERKKRLRLSWNFNKRHRAQHLTRLTPGDHVCVKDTKKKGTVIKQAEAPRSYVIDTPRGNLRRNRNHLVSTPVSPAAQTILPEPEQSTGQPVRSDHAEQGPVQPCSPEPLARYPARERRPPGYLKDFVAK</sequence>
<dbReference type="AlphaFoldDB" id="A0A9J7Z7B6"/>
<dbReference type="InterPro" id="IPR050951">
    <property type="entry name" value="Retrovirus_Pol_polyprotein"/>
</dbReference>
<feature type="region of interest" description="Disordered" evidence="2">
    <location>
        <begin position="395"/>
        <end position="469"/>
    </location>
</feature>
<dbReference type="SUPFAM" id="SSF53098">
    <property type="entry name" value="Ribonuclease H-like"/>
    <property type="match status" value="1"/>
</dbReference>
<organism evidence="4 5">
    <name type="scientific">Cyprinus carpio carpio</name>
    <dbReference type="NCBI Taxonomy" id="630221"/>
    <lineage>
        <taxon>Eukaryota</taxon>
        <taxon>Metazoa</taxon>
        <taxon>Chordata</taxon>
        <taxon>Craniata</taxon>
        <taxon>Vertebrata</taxon>
        <taxon>Euteleostomi</taxon>
        <taxon>Actinopterygii</taxon>
        <taxon>Neopterygii</taxon>
        <taxon>Teleostei</taxon>
        <taxon>Ostariophysi</taxon>
        <taxon>Cypriniformes</taxon>
        <taxon>Cyprinidae</taxon>
        <taxon>Cyprininae</taxon>
        <taxon>Cyprinus</taxon>
    </lineage>
</organism>
<feature type="domain" description="Integrase catalytic" evidence="3">
    <location>
        <begin position="173"/>
        <end position="329"/>
    </location>
</feature>
<dbReference type="InterPro" id="IPR036397">
    <property type="entry name" value="RNaseH_sf"/>
</dbReference>